<reference evidence="1" key="2">
    <citation type="submission" date="2016-06" db="EMBL/GenBank/DDBJ databases">
        <title>The genome of a short-lived fish provides insights into sex chromosome evolution and the genetic control of aging.</title>
        <authorList>
            <person name="Reichwald K."/>
            <person name="Felder M."/>
            <person name="Petzold A."/>
            <person name="Koch P."/>
            <person name="Groth M."/>
            <person name="Platzer M."/>
        </authorList>
    </citation>
    <scope>NUCLEOTIDE SEQUENCE</scope>
    <source>
        <tissue evidence="1">Brain</tissue>
    </source>
</reference>
<feature type="non-terminal residue" evidence="1">
    <location>
        <position position="50"/>
    </location>
</feature>
<organism evidence="1">
    <name type="scientific">Nothobranchius kadleci</name>
    <name type="common">African annual killifish</name>
    <dbReference type="NCBI Taxonomy" id="1051664"/>
    <lineage>
        <taxon>Eukaryota</taxon>
        <taxon>Metazoa</taxon>
        <taxon>Chordata</taxon>
        <taxon>Craniata</taxon>
        <taxon>Vertebrata</taxon>
        <taxon>Euteleostomi</taxon>
        <taxon>Actinopterygii</taxon>
        <taxon>Neopterygii</taxon>
        <taxon>Teleostei</taxon>
        <taxon>Neoteleostei</taxon>
        <taxon>Acanthomorphata</taxon>
        <taxon>Ovalentaria</taxon>
        <taxon>Atherinomorphae</taxon>
        <taxon>Cyprinodontiformes</taxon>
        <taxon>Nothobranchiidae</taxon>
        <taxon>Nothobranchius</taxon>
    </lineage>
</organism>
<gene>
    <name evidence="1" type="primary">CT583712.1</name>
</gene>
<dbReference type="AlphaFoldDB" id="A0A1A8BGI1"/>
<name>A0A1A8BGI1_NOTKA</name>
<protein>
    <submittedName>
        <fullName evidence="1">Uncharacterized protein</fullName>
    </submittedName>
</protein>
<proteinExistence type="predicted"/>
<sequence length="50" mass="5640">TDVYGVYWGILVFVHVDVCSRKSSTARNTSCVCHSHHHPTRAQELLLTSK</sequence>
<accession>A0A1A8BGI1</accession>
<reference evidence="1" key="1">
    <citation type="submission" date="2016-05" db="EMBL/GenBank/DDBJ databases">
        <authorList>
            <person name="Lavstsen T."/>
            <person name="Jespersen J.S."/>
        </authorList>
    </citation>
    <scope>NUCLEOTIDE SEQUENCE</scope>
    <source>
        <tissue evidence="1">Brain</tissue>
    </source>
</reference>
<evidence type="ECO:0000313" key="1">
    <source>
        <dbReference type="EMBL" id="SBP66319.1"/>
    </source>
</evidence>
<dbReference type="EMBL" id="HADZ01002378">
    <property type="protein sequence ID" value="SBP66319.1"/>
    <property type="molecule type" value="Transcribed_RNA"/>
</dbReference>
<feature type="non-terminal residue" evidence="1">
    <location>
        <position position="1"/>
    </location>
</feature>